<dbReference type="NCBIfam" id="TIGR00711">
    <property type="entry name" value="efflux_EmrB"/>
    <property type="match status" value="1"/>
</dbReference>
<dbReference type="Gene3D" id="1.20.1250.20">
    <property type="entry name" value="MFS general substrate transporter like domains"/>
    <property type="match status" value="1"/>
</dbReference>
<comment type="subcellular location">
    <subcellularLocation>
        <location evidence="1">Cell membrane</location>
        <topology evidence="1">Multi-pass membrane protein</topology>
    </subcellularLocation>
</comment>
<evidence type="ECO:0000256" key="1">
    <source>
        <dbReference type="ARBA" id="ARBA00004651"/>
    </source>
</evidence>
<dbReference type="Proteomes" id="UP000466345">
    <property type="component" value="Unassembled WGS sequence"/>
</dbReference>
<keyword evidence="6 8" id="KW-0472">Membrane</keyword>
<evidence type="ECO:0000256" key="6">
    <source>
        <dbReference type="ARBA" id="ARBA00023136"/>
    </source>
</evidence>
<dbReference type="EMBL" id="WEGJ01000012">
    <property type="protein sequence ID" value="MQY13364.1"/>
    <property type="molecule type" value="Genomic_DNA"/>
</dbReference>
<dbReference type="PROSITE" id="PS50850">
    <property type="entry name" value="MFS"/>
    <property type="match status" value="1"/>
</dbReference>
<evidence type="ECO:0000256" key="4">
    <source>
        <dbReference type="ARBA" id="ARBA00022692"/>
    </source>
</evidence>
<feature type="transmembrane region" description="Helical" evidence="8">
    <location>
        <begin position="399"/>
        <end position="419"/>
    </location>
</feature>
<keyword evidence="5 8" id="KW-1133">Transmembrane helix</keyword>
<keyword evidence="7" id="KW-0046">Antibiotic resistance</keyword>
<protein>
    <submittedName>
        <fullName evidence="10">Multidrug resistance protein Stp</fullName>
    </submittedName>
</protein>
<evidence type="ECO:0000256" key="2">
    <source>
        <dbReference type="ARBA" id="ARBA00022448"/>
    </source>
</evidence>
<feature type="transmembrane region" description="Helical" evidence="8">
    <location>
        <begin position="200"/>
        <end position="223"/>
    </location>
</feature>
<feature type="transmembrane region" description="Helical" evidence="8">
    <location>
        <begin position="330"/>
        <end position="350"/>
    </location>
</feature>
<feature type="transmembrane region" description="Helical" evidence="8">
    <location>
        <begin position="439"/>
        <end position="458"/>
    </location>
</feature>
<evidence type="ECO:0000256" key="8">
    <source>
        <dbReference type="SAM" id="Phobius"/>
    </source>
</evidence>
<feature type="transmembrane region" description="Helical" evidence="8">
    <location>
        <begin position="166"/>
        <end position="188"/>
    </location>
</feature>
<dbReference type="GO" id="GO:0046677">
    <property type="term" value="P:response to antibiotic"/>
    <property type="evidence" value="ECO:0007669"/>
    <property type="project" value="UniProtKB-KW"/>
</dbReference>
<reference evidence="10 11" key="1">
    <citation type="submission" date="2019-10" db="EMBL/GenBank/DDBJ databases">
        <title>Streptomyces smaragdinus sp. nov. and Streptomyces fabii sp. nov., isolated from the gut of fungus growing-termite Macrotermes natalensis.</title>
        <authorList>
            <person name="Schwitalla J."/>
            <person name="Benndorf R."/>
            <person name="Martin K."/>
            <person name="De Beer W."/>
            <person name="Kaster A.-K."/>
            <person name="Vollmers J."/>
            <person name="Poulsen M."/>
            <person name="Beemelmanns C."/>
        </authorList>
    </citation>
    <scope>NUCLEOTIDE SEQUENCE [LARGE SCALE GENOMIC DNA]</scope>
    <source>
        <strain evidence="10 11">RB5</strain>
    </source>
</reference>
<dbReference type="Gene3D" id="1.20.1720.10">
    <property type="entry name" value="Multidrug resistance protein D"/>
    <property type="match status" value="1"/>
</dbReference>
<feature type="transmembrane region" description="Helical" evidence="8">
    <location>
        <begin position="80"/>
        <end position="99"/>
    </location>
</feature>
<sequence>MSDLRLSQPAGRWLLAAVVIGSGMTFLDGTVVNVALPAIGKEFDTSLAGLQWTANGYTLTLAALILLGGALGDRYGRRKVFLIGVVWFAVASLLCGLAPDIGTLIAARALQGIGGALLTPGSLALIQASYAREDRARAIGAWSGLGGIAGALGPLLGGWLVEAASWRWAFFINVPLAAAVLVIALRHVPESRDESAGGRFDWAGSGLGALGLAGLTYALIAAAEDGTPAVVVAASTVAGVVGCAAFVMWERRVRNPMLPMSVFASRQFTAANLVTFAVYAALGGVFFFLVLELQVEGGVGPVLAGMALLPVTVIMLLLSERSGKLAQHIGPRIPMTVGPAVSAGGLLLMLRIGADASFAVDVLPAVSVFGLGLAITVAPLTATVLGAADTRHAGVSSGVNNAVARAAGLLAVAALPLVVGLSGDDYRDPEAFGDGFRGAVLVCTGLLVVGAVLAWATIRSDVLEDGEGEAEAPFHCAVGAPPLQAPDH</sequence>
<evidence type="ECO:0000259" key="9">
    <source>
        <dbReference type="PROSITE" id="PS50850"/>
    </source>
</evidence>
<dbReference type="PANTHER" id="PTHR42718:SF42">
    <property type="entry name" value="EXPORT PROTEIN"/>
    <property type="match status" value="1"/>
</dbReference>
<keyword evidence="3" id="KW-1003">Cell membrane</keyword>
<dbReference type="SUPFAM" id="SSF103473">
    <property type="entry name" value="MFS general substrate transporter"/>
    <property type="match status" value="1"/>
</dbReference>
<feature type="transmembrane region" description="Helical" evidence="8">
    <location>
        <begin position="362"/>
        <end position="387"/>
    </location>
</feature>
<dbReference type="RefSeq" id="WP_153453034.1">
    <property type="nucleotide sequence ID" value="NZ_WEGJ01000012.1"/>
</dbReference>
<dbReference type="InterPro" id="IPR036259">
    <property type="entry name" value="MFS_trans_sf"/>
</dbReference>
<organism evidence="10 11">
    <name type="scientific">Streptomyces smaragdinus</name>
    <dbReference type="NCBI Taxonomy" id="2585196"/>
    <lineage>
        <taxon>Bacteria</taxon>
        <taxon>Bacillati</taxon>
        <taxon>Actinomycetota</taxon>
        <taxon>Actinomycetes</taxon>
        <taxon>Kitasatosporales</taxon>
        <taxon>Streptomycetaceae</taxon>
        <taxon>Streptomyces</taxon>
    </lineage>
</organism>
<evidence type="ECO:0000256" key="7">
    <source>
        <dbReference type="ARBA" id="ARBA00023251"/>
    </source>
</evidence>
<dbReference type="AlphaFoldDB" id="A0A7K0CKR8"/>
<proteinExistence type="predicted"/>
<evidence type="ECO:0000256" key="5">
    <source>
        <dbReference type="ARBA" id="ARBA00022989"/>
    </source>
</evidence>
<feature type="transmembrane region" description="Helical" evidence="8">
    <location>
        <begin position="56"/>
        <end position="73"/>
    </location>
</feature>
<feature type="transmembrane region" description="Helical" evidence="8">
    <location>
        <begin position="105"/>
        <end position="126"/>
    </location>
</feature>
<dbReference type="PANTHER" id="PTHR42718">
    <property type="entry name" value="MAJOR FACILITATOR SUPERFAMILY MULTIDRUG TRANSPORTER MFSC"/>
    <property type="match status" value="1"/>
</dbReference>
<accession>A0A7K0CKR8</accession>
<keyword evidence="2" id="KW-0813">Transport</keyword>
<feature type="transmembrane region" description="Helical" evidence="8">
    <location>
        <begin position="138"/>
        <end position="160"/>
    </location>
</feature>
<dbReference type="InterPro" id="IPR011701">
    <property type="entry name" value="MFS"/>
</dbReference>
<evidence type="ECO:0000313" key="10">
    <source>
        <dbReference type="EMBL" id="MQY13364.1"/>
    </source>
</evidence>
<evidence type="ECO:0000313" key="11">
    <source>
        <dbReference type="Proteomes" id="UP000466345"/>
    </source>
</evidence>
<dbReference type="GO" id="GO:0022857">
    <property type="term" value="F:transmembrane transporter activity"/>
    <property type="evidence" value="ECO:0007669"/>
    <property type="project" value="InterPro"/>
</dbReference>
<evidence type="ECO:0000256" key="3">
    <source>
        <dbReference type="ARBA" id="ARBA00022475"/>
    </source>
</evidence>
<feature type="transmembrane region" description="Helical" evidence="8">
    <location>
        <begin position="229"/>
        <end position="249"/>
    </location>
</feature>
<keyword evidence="11" id="KW-1185">Reference proteome</keyword>
<dbReference type="OrthoDB" id="7375466at2"/>
<dbReference type="CDD" id="cd17321">
    <property type="entry name" value="MFS_MMR_MDR_like"/>
    <property type="match status" value="1"/>
</dbReference>
<keyword evidence="4 8" id="KW-0812">Transmembrane</keyword>
<dbReference type="InterPro" id="IPR020846">
    <property type="entry name" value="MFS_dom"/>
</dbReference>
<name>A0A7K0CKR8_9ACTN</name>
<gene>
    <name evidence="10" type="primary">stp_11</name>
    <name evidence="10" type="ORF">SRB5_35120</name>
</gene>
<feature type="transmembrane region" description="Helical" evidence="8">
    <location>
        <begin position="12"/>
        <end position="36"/>
    </location>
</feature>
<dbReference type="GO" id="GO:0005886">
    <property type="term" value="C:plasma membrane"/>
    <property type="evidence" value="ECO:0007669"/>
    <property type="project" value="UniProtKB-SubCell"/>
</dbReference>
<feature type="transmembrane region" description="Helical" evidence="8">
    <location>
        <begin position="270"/>
        <end position="291"/>
    </location>
</feature>
<dbReference type="Pfam" id="PF07690">
    <property type="entry name" value="MFS_1"/>
    <property type="match status" value="1"/>
</dbReference>
<dbReference type="InterPro" id="IPR004638">
    <property type="entry name" value="EmrB-like"/>
</dbReference>
<comment type="caution">
    <text evidence="10">The sequence shown here is derived from an EMBL/GenBank/DDBJ whole genome shotgun (WGS) entry which is preliminary data.</text>
</comment>
<feature type="domain" description="Major facilitator superfamily (MFS) profile" evidence="9">
    <location>
        <begin position="14"/>
        <end position="462"/>
    </location>
</feature>
<feature type="transmembrane region" description="Helical" evidence="8">
    <location>
        <begin position="297"/>
        <end position="318"/>
    </location>
</feature>